<feature type="transmembrane region" description="Helical" evidence="6">
    <location>
        <begin position="7"/>
        <end position="35"/>
    </location>
</feature>
<feature type="transmembrane region" description="Helical" evidence="6">
    <location>
        <begin position="41"/>
        <end position="61"/>
    </location>
</feature>
<dbReference type="PANTHER" id="PTHR37821">
    <property type="entry name" value="AMINO ACID TRANSPORTER YUIF-RELATED"/>
    <property type="match status" value="1"/>
</dbReference>
<evidence type="ECO:0000256" key="3">
    <source>
        <dbReference type="ARBA" id="ARBA00022692"/>
    </source>
</evidence>
<feature type="transmembrane region" description="Helical" evidence="6">
    <location>
        <begin position="496"/>
        <end position="515"/>
    </location>
</feature>
<accession>A0A437S6D0</accession>
<evidence type="ECO:0000256" key="1">
    <source>
        <dbReference type="ARBA" id="ARBA00004651"/>
    </source>
</evidence>
<dbReference type="Proteomes" id="UP000288812">
    <property type="component" value="Unassembled WGS sequence"/>
</dbReference>
<protein>
    <submittedName>
        <fullName evidence="9">Sodium:proton antiporter</fullName>
    </submittedName>
</protein>
<evidence type="ECO:0000259" key="8">
    <source>
        <dbReference type="Pfam" id="PF13726"/>
    </source>
</evidence>
<dbReference type="InterPro" id="IPR032813">
    <property type="entry name" value="Na_H_antiport_N"/>
</dbReference>
<name>A0A437S6D0_9FIRM</name>
<keyword evidence="5 6" id="KW-0472">Membrane</keyword>
<keyword evidence="2" id="KW-1003">Cell membrane</keyword>
<proteinExistence type="predicted"/>
<evidence type="ECO:0000259" key="7">
    <source>
        <dbReference type="Pfam" id="PF03553"/>
    </source>
</evidence>
<organism evidence="9 10">
    <name type="scientific">Anaerosphaera multitolerans</name>
    <dbReference type="NCBI Taxonomy" id="2487351"/>
    <lineage>
        <taxon>Bacteria</taxon>
        <taxon>Bacillati</taxon>
        <taxon>Bacillota</taxon>
        <taxon>Tissierellia</taxon>
        <taxon>Tissierellales</taxon>
        <taxon>Peptoniphilaceae</taxon>
        <taxon>Anaerosphaera</taxon>
    </lineage>
</organism>
<feature type="domain" description="Putative Na+/H+ antiporter N-terminal" evidence="8">
    <location>
        <begin position="5"/>
        <end position="97"/>
    </location>
</feature>
<keyword evidence="10" id="KW-1185">Reference proteome</keyword>
<evidence type="ECO:0000256" key="4">
    <source>
        <dbReference type="ARBA" id="ARBA00022989"/>
    </source>
</evidence>
<evidence type="ECO:0000256" key="2">
    <source>
        <dbReference type="ARBA" id="ARBA00022475"/>
    </source>
</evidence>
<keyword evidence="4 6" id="KW-1133">Transmembrane helix</keyword>
<feature type="transmembrane region" description="Helical" evidence="6">
    <location>
        <begin position="68"/>
        <end position="92"/>
    </location>
</feature>
<dbReference type="OrthoDB" id="9772446at2"/>
<dbReference type="Pfam" id="PF03553">
    <property type="entry name" value="Na_H_antiporter"/>
    <property type="match status" value="1"/>
</dbReference>
<dbReference type="AlphaFoldDB" id="A0A437S6D0"/>
<comment type="subcellular location">
    <subcellularLocation>
        <location evidence="1">Cell membrane</location>
        <topology evidence="1">Multi-pass membrane protein</topology>
    </subcellularLocation>
</comment>
<feature type="transmembrane region" description="Helical" evidence="6">
    <location>
        <begin position="242"/>
        <end position="261"/>
    </location>
</feature>
<evidence type="ECO:0000256" key="6">
    <source>
        <dbReference type="SAM" id="Phobius"/>
    </source>
</evidence>
<feature type="transmembrane region" description="Helical" evidence="6">
    <location>
        <begin position="366"/>
        <end position="385"/>
    </location>
</feature>
<evidence type="ECO:0000313" key="10">
    <source>
        <dbReference type="Proteomes" id="UP000288812"/>
    </source>
</evidence>
<feature type="transmembrane region" description="Helical" evidence="6">
    <location>
        <begin position="318"/>
        <end position="346"/>
    </location>
</feature>
<feature type="transmembrane region" description="Helical" evidence="6">
    <location>
        <begin position="147"/>
        <end position="175"/>
    </location>
</feature>
<comment type="caution">
    <text evidence="9">The sequence shown here is derived from an EMBL/GenBank/DDBJ whole genome shotgun (WGS) entry which is preliminary data.</text>
</comment>
<feature type="transmembrane region" description="Helical" evidence="6">
    <location>
        <begin position="195"/>
        <end position="214"/>
    </location>
</feature>
<dbReference type="InterPro" id="IPR052576">
    <property type="entry name" value="AA_Transporter-Related"/>
</dbReference>
<dbReference type="PANTHER" id="PTHR37821:SF1">
    <property type="entry name" value="AMINO ACID TRANSPORTER YUIF-RELATED"/>
    <property type="match status" value="1"/>
</dbReference>
<gene>
    <name evidence="9" type="ORF">EF514_06420</name>
</gene>
<dbReference type="RefSeq" id="WP_127724604.1">
    <property type="nucleotide sequence ID" value="NZ_RLIH01000008.1"/>
</dbReference>
<dbReference type="Pfam" id="PF13726">
    <property type="entry name" value="Na_H_antiport_2"/>
    <property type="match status" value="1"/>
</dbReference>
<dbReference type="EMBL" id="RLIH01000008">
    <property type="protein sequence ID" value="RVU54557.1"/>
    <property type="molecule type" value="Genomic_DNA"/>
</dbReference>
<reference evidence="9 10" key="1">
    <citation type="submission" date="2018-11" db="EMBL/GenBank/DDBJ databases">
        <title>Genome sequencing and assembly of Anaerosphaera sp. nov., GS7-6-2.</title>
        <authorList>
            <person name="Rettenmaier R."/>
            <person name="Liebl W."/>
            <person name="Zverlov V."/>
        </authorList>
    </citation>
    <scope>NUCLEOTIDE SEQUENCE [LARGE SCALE GENOMIC DNA]</scope>
    <source>
        <strain evidence="9 10">GS7-6-2</strain>
    </source>
</reference>
<feature type="transmembrane region" description="Helical" evidence="6">
    <location>
        <begin position="104"/>
        <end position="126"/>
    </location>
</feature>
<feature type="transmembrane region" description="Helical" evidence="6">
    <location>
        <begin position="281"/>
        <end position="298"/>
    </location>
</feature>
<dbReference type="InterPro" id="IPR018461">
    <property type="entry name" value="Na/H_Antiport_NhaC-like_C"/>
</dbReference>
<keyword evidence="3 6" id="KW-0812">Transmembrane</keyword>
<evidence type="ECO:0000313" key="9">
    <source>
        <dbReference type="EMBL" id="RVU54557.1"/>
    </source>
</evidence>
<feature type="domain" description="Na+/H+ antiporter NhaC-like C-terminal" evidence="7">
    <location>
        <begin position="317"/>
        <end position="509"/>
    </location>
</feature>
<dbReference type="GO" id="GO:0005886">
    <property type="term" value="C:plasma membrane"/>
    <property type="evidence" value="ECO:0007669"/>
    <property type="project" value="UniProtKB-SubCell"/>
</dbReference>
<evidence type="ECO:0000256" key="5">
    <source>
        <dbReference type="ARBA" id="ARBA00023136"/>
    </source>
</evidence>
<sequence length="516" mass="54493">MLLLNPVIVSVVVMCALAILKVDIMLAIFLSAILAGLMSPALGGFSFEGLINTISIFISGLGDNGETALAYVLLGALATAIATTDLVTILSRVVTKIVGDKKKVFILVIAAVGCLSQNLVPIHIAYMPILIPPLIPIMNKLKIDRRAMATALTFSVKMPYVAFPFGFGLLFHTIIADAMTKNGLPFDKMDVWKGTMIPGLSMIIGLLVAVFFVFNKDRDYEEKTVNLEKEKVINKKFSRSQASIIAGLVAGILVPEIYKAFKGYGMGMGAENSIPWKEYSIVFIISVIAVGAIVYLMGGKKEDDGTVYDDNKREFGAIIALVLTVLTQLLTSSLPLGGLVGVVAMVPFGVYKFKDTEGILNGGVDLMGYISFVMLVAAGYAAVIVESGQVPILVEGARSLLGDNKIAAAVVMLLVGLTIDMGIGTSFGTVPIIAAIYVPLGLEMGFTPTAIACLIGIAAALGDAGAPASDSTLGPTAALNVDGQHDHIRDTCIPTFLSFNIPLFISAVIMSVFVLT</sequence>
<feature type="transmembrane region" description="Helical" evidence="6">
    <location>
        <begin position="406"/>
        <end position="438"/>
    </location>
</feature>